<accession>A0A4C1T5T7</accession>
<evidence type="ECO:0000256" key="1">
    <source>
        <dbReference type="SAM" id="MobiDB-lite"/>
    </source>
</evidence>
<dbReference type="EMBL" id="BGZK01000033">
    <property type="protein sequence ID" value="GBP08940.1"/>
    <property type="molecule type" value="Genomic_DNA"/>
</dbReference>
<dbReference type="Proteomes" id="UP000299102">
    <property type="component" value="Unassembled WGS sequence"/>
</dbReference>
<keyword evidence="3" id="KW-1185">Reference proteome</keyword>
<gene>
    <name evidence="2" type="ORF">EVAR_78313_1</name>
</gene>
<evidence type="ECO:0000313" key="2">
    <source>
        <dbReference type="EMBL" id="GBP08940.1"/>
    </source>
</evidence>
<reference evidence="2 3" key="1">
    <citation type="journal article" date="2019" name="Commun. Biol.">
        <title>The bagworm genome reveals a unique fibroin gene that provides high tensile strength.</title>
        <authorList>
            <person name="Kono N."/>
            <person name="Nakamura H."/>
            <person name="Ohtoshi R."/>
            <person name="Tomita M."/>
            <person name="Numata K."/>
            <person name="Arakawa K."/>
        </authorList>
    </citation>
    <scope>NUCLEOTIDE SEQUENCE [LARGE SCALE GENOMIC DNA]</scope>
</reference>
<feature type="region of interest" description="Disordered" evidence="1">
    <location>
        <begin position="104"/>
        <end position="149"/>
    </location>
</feature>
<proteinExistence type="predicted"/>
<sequence>MKAGKAVGYDRVSSEMLRGGGGTVASQLHQLFKNHRLIHVLDDVVGVVIKNTSRKTLTDQRHRLDTSGSNRVCGSRPRRYAATGPDALRVRGRTAISDQWPRCRPLTMSAQNAGPRRRPRPTSHCSGDKNGHGKRRARFRSSMYNARVQ</sequence>
<protein>
    <submittedName>
        <fullName evidence="2">Uncharacterized protein</fullName>
    </submittedName>
</protein>
<dbReference type="AlphaFoldDB" id="A0A4C1T5T7"/>
<comment type="caution">
    <text evidence="2">The sequence shown here is derived from an EMBL/GenBank/DDBJ whole genome shotgun (WGS) entry which is preliminary data.</text>
</comment>
<name>A0A4C1T5T7_EUMVA</name>
<organism evidence="2 3">
    <name type="scientific">Eumeta variegata</name>
    <name type="common">Bagworm moth</name>
    <name type="synonym">Eumeta japonica</name>
    <dbReference type="NCBI Taxonomy" id="151549"/>
    <lineage>
        <taxon>Eukaryota</taxon>
        <taxon>Metazoa</taxon>
        <taxon>Ecdysozoa</taxon>
        <taxon>Arthropoda</taxon>
        <taxon>Hexapoda</taxon>
        <taxon>Insecta</taxon>
        <taxon>Pterygota</taxon>
        <taxon>Neoptera</taxon>
        <taxon>Endopterygota</taxon>
        <taxon>Lepidoptera</taxon>
        <taxon>Glossata</taxon>
        <taxon>Ditrysia</taxon>
        <taxon>Tineoidea</taxon>
        <taxon>Psychidae</taxon>
        <taxon>Oiketicinae</taxon>
        <taxon>Eumeta</taxon>
    </lineage>
</organism>
<dbReference type="OrthoDB" id="418748at2759"/>
<evidence type="ECO:0000313" key="3">
    <source>
        <dbReference type="Proteomes" id="UP000299102"/>
    </source>
</evidence>